<keyword evidence="2" id="KW-1185">Reference proteome</keyword>
<evidence type="ECO:0000313" key="2">
    <source>
        <dbReference type="Proteomes" id="UP000198211"/>
    </source>
</evidence>
<comment type="caution">
    <text evidence="1">The sequence shown here is derived from an EMBL/GenBank/DDBJ whole genome shotgun (WGS) entry which is preliminary data.</text>
</comment>
<accession>A0A225W727</accession>
<proteinExistence type="predicted"/>
<dbReference type="AlphaFoldDB" id="A0A225W727"/>
<evidence type="ECO:0000313" key="1">
    <source>
        <dbReference type="EMBL" id="OWZ12787.1"/>
    </source>
</evidence>
<dbReference type="PANTHER" id="PTHR28037">
    <property type="entry name" value="ALCOHOL O-ACETYLTRANSFERASE 1-RELATED"/>
    <property type="match status" value="1"/>
</dbReference>
<reference evidence="2" key="1">
    <citation type="submission" date="2017-03" db="EMBL/GenBank/DDBJ databases">
        <title>Phytopthora megakarya and P. palmivora, two closely related causual agents of cacao black pod achieved similar genome size and gene model numbers by different mechanisms.</title>
        <authorList>
            <person name="Ali S."/>
            <person name="Shao J."/>
            <person name="Larry D.J."/>
            <person name="Kronmiller B."/>
            <person name="Shen D."/>
            <person name="Strem M.D."/>
            <person name="Melnick R.L."/>
            <person name="Guiltinan M.J."/>
            <person name="Tyler B.M."/>
            <person name="Meinhardt L.W."/>
            <person name="Bailey B.A."/>
        </authorList>
    </citation>
    <scope>NUCLEOTIDE SEQUENCE [LARGE SCALE GENOMIC DNA]</scope>
    <source>
        <strain evidence="2">zdho120</strain>
    </source>
</reference>
<gene>
    <name evidence="1" type="ORF">PHMEG_00013991</name>
</gene>
<dbReference type="OrthoDB" id="10016361at2759"/>
<dbReference type="SUPFAM" id="SSF52777">
    <property type="entry name" value="CoA-dependent acyltransferases"/>
    <property type="match status" value="1"/>
</dbReference>
<dbReference type="InterPro" id="IPR052058">
    <property type="entry name" value="Alcohol_O-acetyltransferase"/>
</dbReference>
<organism evidence="1 2">
    <name type="scientific">Phytophthora megakarya</name>
    <dbReference type="NCBI Taxonomy" id="4795"/>
    <lineage>
        <taxon>Eukaryota</taxon>
        <taxon>Sar</taxon>
        <taxon>Stramenopiles</taxon>
        <taxon>Oomycota</taxon>
        <taxon>Peronosporomycetes</taxon>
        <taxon>Peronosporales</taxon>
        <taxon>Peronosporaceae</taxon>
        <taxon>Phytophthora</taxon>
    </lineage>
</organism>
<dbReference type="EMBL" id="NBNE01001751">
    <property type="protein sequence ID" value="OWZ12787.1"/>
    <property type="molecule type" value="Genomic_DNA"/>
</dbReference>
<dbReference type="InterPro" id="IPR010828">
    <property type="entry name" value="Atf2/Sli1-like"/>
</dbReference>
<name>A0A225W727_9STRA</name>
<dbReference type="Proteomes" id="UP000198211">
    <property type="component" value="Unassembled WGS sequence"/>
</dbReference>
<dbReference type="PANTHER" id="PTHR28037:SF1">
    <property type="entry name" value="ALCOHOL O-ACETYLTRANSFERASE 1-RELATED"/>
    <property type="match status" value="1"/>
</dbReference>
<dbReference type="Pfam" id="PF07247">
    <property type="entry name" value="AATase"/>
    <property type="match status" value="1"/>
</dbReference>
<evidence type="ECO:0008006" key="3">
    <source>
        <dbReference type="Google" id="ProtNLM"/>
    </source>
</evidence>
<protein>
    <recommendedName>
        <fullName evidence="3">Condensation domain-containing protein</fullName>
    </recommendedName>
</protein>
<sequence>MVVKGPVTALMRHLPTALMYTFNLHPRMRALQVKGVFHEAEIQPPITVEDVAIRQLLRVRTTDEVEDDLGAWKLHVQQECERFVNRYEQFASFLEVWSDESNNMARLFLFSDHYMCDGTSGMTILNDTLKHVALLASQTYIVPKQFPVRASPYNLWLDDYTLSTPLTKMAVKLLSPVIKNVLTAHTMPLLPARSDHFHVLFESGAPDTVKKVLQRCKQESVTYSGALTAAVILAYYHASQKHHSVALTDSFRVTLTMSTNLRSRFPTPVPEDVVGSYASLVPLDSVKSPGTVFATAKFWDVARSCKQDIKNGLKSPIAAFTDIFMDQNFNSASVCTAFSKHVIKNSCSGDVNISNIGRYPYPTKHTLGNDGELSVETLFLYESVPFFAMGTLMYVSTVKSFNYSMLHKFEDDDAKRLFKAYVAYGENIGGIDQSATMADVLRQVEPLLE</sequence>